<dbReference type="Gene3D" id="3.30.450.20">
    <property type="entry name" value="PAS domain"/>
    <property type="match status" value="2"/>
</dbReference>
<name>A0AAD9C118_DISEL</name>
<proteinExistence type="predicted"/>
<evidence type="ECO:0000256" key="3">
    <source>
        <dbReference type="ARBA" id="ARBA00023163"/>
    </source>
</evidence>
<feature type="domain" description="PAS" evidence="6">
    <location>
        <begin position="145"/>
        <end position="211"/>
    </location>
</feature>
<dbReference type="EMBL" id="JASDAP010000011">
    <property type="protein sequence ID" value="KAK1893905.1"/>
    <property type="molecule type" value="Genomic_DNA"/>
</dbReference>
<evidence type="ECO:0000313" key="7">
    <source>
        <dbReference type="EMBL" id="KAK1893905.1"/>
    </source>
</evidence>
<dbReference type="Proteomes" id="UP001228049">
    <property type="component" value="Unassembled WGS sequence"/>
</dbReference>
<dbReference type="GO" id="GO:0000981">
    <property type="term" value="F:DNA-binding transcription factor activity, RNA polymerase II-specific"/>
    <property type="evidence" value="ECO:0007669"/>
    <property type="project" value="TreeGrafter"/>
</dbReference>
<dbReference type="SMART" id="SM00091">
    <property type="entry name" value="PAS"/>
    <property type="match status" value="1"/>
</dbReference>
<organism evidence="7 8">
    <name type="scientific">Dissostichus eleginoides</name>
    <name type="common">Patagonian toothfish</name>
    <name type="synonym">Dissostichus amissus</name>
    <dbReference type="NCBI Taxonomy" id="100907"/>
    <lineage>
        <taxon>Eukaryota</taxon>
        <taxon>Metazoa</taxon>
        <taxon>Chordata</taxon>
        <taxon>Craniata</taxon>
        <taxon>Vertebrata</taxon>
        <taxon>Euteleostomi</taxon>
        <taxon>Actinopterygii</taxon>
        <taxon>Neopterygii</taxon>
        <taxon>Teleostei</taxon>
        <taxon>Neoteleostei</taxon>
        <taxon>Acanthomorphata</taxon>
        <taxon>Eupercaria</taxon>
        <taxon>Perciformes</taxon>
        <taxon>Notothenioidei</taxon>
        <taxon>Nototheniidae</taxon>
        <taxon>Dissostichus</taxon>
    </lineage>
</organism>
<dbReference type="CDD" id="cd00130">
    <property type="entry name" value="PAS"/>
    <property type="match status" value="1"/>
</dbReference>
<evidence type="ECO:0000256" key="5">
    <source>
        <dbReference type="SAM" id="MobiDB-lite"/>
    </source>
</evidence>
<dbReference type="InterPro" id="IPR000014">
    <property type="entry name" value="PAS"/>
</dbReference>
<dbReference type="AlphaFoldDB" id="A0AAD9C118"/>
<feature type="region of interest" description="Disordered" evidence="5">
    <location>
        <begin position="30"/>
        <end position="77"/>
    </location>
</feature>
<dbReference type="PANTHER" id="PTHR23043:SF30">
    <property type="entry name" value="NEURONAL PAS DOMAIN-CONTAINING PROTEIN 3"/>
    <property type="match status" value="1"/>
</dbReference>
<keyword evidence="4" id="KW-0539">Nucleus</keyword>
<gene>
    <name evidence="7" type="ORF">KUDE01_019366</name>
</gene>
<dbReference type="SUPFAM" id="SSF55785">
    <property type="entry name" value="PYP-like sensor domain (PAS domain)"/>
    <property type="match status" value="1"/>
</dbReference>
<reference evidence="7" key="1">
    <citation type="submission" date="2023-04" db="EMBL/GenBank/DDBJ databases">
        <title>Chromosome-level genome of Chaenocephalus aceratus.</title>
        <authorList>
            <person name="Park H."/>
        </authorList>
    </citation>
    <scope>NUCLEOTIDE SEQUENCE</scope>
    <source>
        <strain evidence="7">DE</strain>
        <tissue evidence="7">Muscle</tissue>
    </source>
</reference>
<dbReference type="GO" id="GO:0005634">
    <property type="term" value="C:nucleus"/>
    <property type="evidence" value="ECO:0007669"/>
    <property type="project" value="UniProtKB-SubCell"/>
</dbReference>
<comment type="caution">
    <text evidence="7">The sequence shown here is derived from an EMBL/GenBank/DDBJ whole genome shotgun (WGS) entry which is preliminary data.</text>
</comment>
<keyword evidence="8" id="KW-1185">Reference proteome</keyword>
<evidence type="ECO:0000256" key="2">
    <source>
        <dbReference type="ARBA" id="ARBA00023015"/>
    </source>
</evidence>
<evidence type="ECO:0000259" key="6">
    <source>
        <dbReference type="SMART" id="SM00091"/>
    </source>
</evidence>
<feature type="non-terminal residue" evidence="7">
    <location>
        <position position="229"/>
    </location>
</feature>
<dbReference type="FunFam" id="3.30.450.20:FF:000025">
    <property type="entry name" value="Neuronal PAS domain protein 3 isoform 1"/>
    <property type="match status" value="1"/>
</dbReference>
<comment type="subcellular location">
    <subcellularLocation>
        <location evidence="1">Nucleus</location>
    </subcellularLocation>
</comment>
<keyword evidence="3" id="KW-0804">Transcription</keyword>
<keyword evidence="2" id="KW-0805">Transcription regulation</keyword>
<dbReference type="PANTHER" id="PTHR23043">
    <property type="entry name" value="HYPOXIA-INDUCIBLE FACTOR 1 ALPHA"/>
    <property type="match status" value="1"/>
</dbReference>
<sequence length="229" mass="25033">MCCGLSVQVELTGSSVFDYIHPGDHAETADQLGMKLPPGRGLSLSQGNVNEDGASSASSSSHSETPEPVESSSPSLLAPDKHLERSFFIRMKSTLTKRGVHIKSSGFKVIHVTGRLRIRMALTHSRSVPVQILGLVVVAHALPPPTINEVRIDCQMFVTRVNLDLKIIYCENRISDYMDLTAVDIVGKRCYQLIHAEDVEGIRQCHLDQWQSGSDSTVARRGQTERGGG</sequence>
<accession>A0AAD9C118</accession>
<evidence type="ECO:0000256" key="4">
    <source>
        <dbReference type="ARBA" id="ARBA00023242"/>
    </source>
</evidence>
<evidence type="ECO:0000313" key="8">
    <source>
        <dbReference type="Proteomes" id="UP001228049"/>
    </source>
</evidence>
<evidence type="ECO:0000256" key="1">
    <source>
        <dbReference type="ARBA" id="ARBA00004123"/>
    </source>
</evidence>
<dbReference type="InterPro" id="IPR035965">
    <property type="entry name" value="PAS-like_dom_sf"/>
</dbReference>
<dbReference type="GO" id="GO:0000977">
    <property type="term" value="F:RNA polymerase II transcription regulatory region sequence-specific DNA binding"/>
    <property type="evidence" value="ECO:0007669"/>
    <property type="project" value="TreeGrafter"/>
</dbReference>
<protein>
    <submittedName>
        <fullName evidence="7">Neuronal PAS domain containing protein 3</fullName>
    </submittedName>
</protein>
<feature type="compositionally biased region" description="Low complexity" evidence="5">
    <location>
        <begin position="55"/>
        <end position="75"/>
    </location>
</feature>